<sequence length="626" mass="71564">MSTSEEESPDDVKTAWPLLKLGLTLIAMIIPVFFICKWWQKREDGDVSLDEILASEANKGISNGEVETSDDPLEAIKTLPWPNELPGLEKIIIYEELKEKILNKIEYDEISSDMLSDDERMKLRHALMDRCQSHVVWLLRLEREQRSMDRMSRRGMVSAADYAAFSHFAELLDAEVNEVRAEAAWLSDDEAKSRQAAEEIWRIAVQIWHQRQQQQQVSQQDQLKEKEKLEGKKAQARAAQAKKSLKGLKGGFLDNANKKETKSSIATTKKNNDTAGPQEKQKKEQRFQTTQWPPILPNARQREIYERMKKDAIETHNKTSSSSGNTGKNYHLPENDIKQQLRQVLMERCQALIPLLRAIDAEKERYRAAVDRSRWGSENLAPTAEDWGRLEQIGNLAATERRLVEEEADWLGDREGKVTNMGEQIWSMAYQSYMEQRGAAEKHKQNETKRVLQAYAAGNAKPWPKQLPGAKQREDYERLKSSFLNNLSSSSQAAIIQGKPVAQVIGADGTKQFRSALMLRCQQLVPLIIRLDLEARGTHMAAEKGHVPENEYQQFKQLEDTVKHEMQLVKQEAAWISGDANTAEHIWQMAIHLYNQRRAEIAKQLEIKRQQAQAPSPSQAPAQVVD</sequence>
<dbReference type="EMBL" id="HBIJ01000214">
    <property type="protein sequence ID" value="CAE0359440.1"/>
    <property type="molecule type" value="Transcribed_RNA"/>
</dbReference>
<keyword evidence="2" id="KW-0812">Transmembrane</keyword>
<evidence type="ECO:0000256" key="2">
    <source>
        <dbReference type="SAM" id="Phobius"/>
    </source>
</evidence>
<feature type="transmembrane region" description="Helical" evidence="2">
    <location>
        <begin position="15"/>
        <end position="36"/>
    </location>
</feature>
<name>A0A7S3JQ88_9STRA</name>
<feature type="compositionally biased region" description="Polar residues" evidence="1">
    <location>
        <begin position="263"/>
        <end position="275"/>
    </location>
</feature>
<keyword evidence="2" id="KW-0472">Membrane</keyword>
<gene>
    <name evidence="3" type="ORF">ALAG00032_LOCUS168</name>
</gene>
<dbReference type="AlphaFoldDB" id="A0A7S3JQ88"/>
<proteinExistence type="predicted"/>
<feature type="region of interest" description="Disordered" evidence="1">
    <location>
        <begin position="218"/>
        <end position="301"/>
    </location>
</feature>
<keyword evidence="2" id="KW-1133">Transmembrane helix</keyword>
<evidence type="ECO:0000313" key="3">
    <source>
        <dbReference type="EMBL" id="CAE0359440.1"/>
    </source>
</evidence>
<evidence type="ECO:0000256" key="1">
    <source>
        <dbReference type="SAM" id="MobiDB-lite"/>
    </source>
</evidence>
<organism evidence="3">
    <name type="scientific">Aureoumbra lagunensis</name>
    <dbReference type="NCBI Taxonomy" id="44058"/>
    <lineage>
        <taxon>Eukaryota</taxon>
        <taxon>Sar</taxon>
        <taxon>Stramenopiles</taxon>
        <taxon>Ochrophyta</taxon>
        <taxon>Pelagophyceae</taxon>
        <taxon>Pelagomonadales</taxon>
        <taxon>Aureoumbra</taxon>
    </lineage>
</organism>
<protein>
    <submittedName>
        <fullName evidence="3">Uncharacterized protein</fullName>
    </submittedName>
</protein>
<accession>A0A7S3JQ88</accession>
<feature type="compositionally biased region" description="Basic and acidic residues" evidence="1">
    <location>
        <begin position="222"/>
        <end position="233"/>
    </location>
</feature>
<reference evidence="3" key="1">
    <citation type="submission" date="2021-01" db="EMBL/GenBank/DDBJ databases">
        <authorList>
            <person name="Corre E."/>
            <person name="Pelletier E."/>
            <person name="Niang G."/>
            <person name="Scheremetjew M."/>
            <person name="Finn R."/>
            <person name="Kale V."/>
            <person name="Holt S."/>
            <person name="Cochrane G."/>
            <person name="Meng A."/>
            <person name="Brown T."/>
            <person name="Cohen L."/>
        </authorList>
    </citation>
    <scope>NUCLEOTIDE SEQUENCE</scope>
    <source>
        <strain evidence="3">CCMP1510</strain>
    </source>
</reference>